<keyword evidence="7" id="KW-1185">Reference proteome</keyword>
<dbReference type="InterPro" id="IPR024027">
    <property type="entry name" value="Colanic_acid_synth_WcaB"/>
</dbReference>
<reference evidence="6" key="1">
    <citation type="submission" date="2021-11" db="EMBL/GenBank/DDBJ databases">
        <title>Citrobacter meridianamericanus sp. nov. isolated from soil.</title>
        <authorList>
            <person name="Furlan J.P.R."/>
            <person name="Stehling E.G."/>
        </authorList>
    </citation>
    <scope>NUCLEOTIDE SEQUENCE</scope>
    <source>
        <strain evidence="6">BR102</strain>
    </source>
</reference>
<proteinExistence type="inferred from homology"/>
<dbReference type="Gene3D" id="2.160.10.10">
    <property type="entry name" value="Hexapeptide repeat proteins"/>
    <property type="match status" value="1"/>
</dbReference>
<accession>A0ABT1B3B0</accession>
<organism evidence="6 7">
    <name type="scientific">Citrobacter meridianamericanus</name>
    <dbReference type="NCBI Taxonomy" id="2894201"/>
    <lineage>
        <taxon>Bacteria</taxon>
        <taxon>Pseudomonadati</taxon>
        <taxon>Pseudomonadota</taxon>
        <taxon>Gammaproteobacteria</taxon>
        <taxon>Enterobacterales</taxon>
        <taxon>Enterobacteriaceae</taxon>
        <taxon>Citrobacter</taxon>
    </lineage>
</organism>
<keyword evidence="4 5" id="KW-0012">Acyltransferase</keyword>
<sequence length="162" mass="17446">MLEDLRANSWSLRPCCMVVAYRIAHFCSVWRKKNVLNNLWAAPVLVLYRLITECLFGYEIQAAASIGRRFTIHHGYGLVINKHVVAGDDFTVRHGVTIGNSGGNDQSCPVIGNGVELGACVTLLGDITIGDNVTIGAGSVVVDSIPDNALVVGEKARVKVIK</sequence>
<evidence type="ECO:0000256" key="3">
    <source>
        <dbReference type="ARBA" id="ARBA00022737"/>
    </source>
</evidence>
<comment type="similarity">
    <text evidence="1 5">Belongs to the transferase hexapeptide repeat family.</text>
</comment>
<dbReference type="InterPro" id="IPR018357">
    <property type="entry name" value="Hexapep_transf_CS"/>
</dbReference>
<dbReference type="InterPro" id="IPR011004">
    <property type="entry name" value="Trimer_LpxA-like_sf"/>
</dbReference>
<evidence type="ECO:0000256" key="2">
    <source>
        <dbReference type="ARBA" id="ARBA00022679"/>
    </source>
</evidence>
<dbReference type="InterPro" id="IPR045304">
    <property type="entry name" value="LbH_SAT"/>
</dbReference>
<dbReference type="Pfam" id="PF00132">
    <property type="entry name" value="Hexapep"/>
    <property type="match status" value="1"/>
</dbReference>
<comment type="caution">
    <text evidence="6">The sequence shown here is derived from an EMBL/GenBank/DDBJ whole genome shotgun (WGS) entry which is preliminary data.</text>
</comment>
<evidence type="ECO:0000256" key="5">
    <source>
        <dbReference type="PIRNR" id="PIRNR000441"/>
    </source>
</evidence>
<dbReference type="SUPFAM" id="SSF51161">
    <property type="entry name" value="Trimeric LpxA-like enzymes"/>
    <property type="match status" value="1"/>
</dbReference>
<evidence type="ECO:0000256" key="1">
    <source>
        <dbReference type="ARBA" id="ARBA00007274"/>
    </source>
</evidence>
<evidence type="ECO:0000256" key="4">
    <source>
        <dbReference type="ARBA" id="ARBA00023315"/>
    </source>
</evidence>
<dbReference type="RefSeq" id="WP_252837742.1">
    <property type="nucleotide sequence ID" value="NZ_CP101051.1"/>
</dbReference>
<dbReference type="Proteomes" id="UP001139290">
    <property type="component" value="Unassembled WGS sequence"/>
</dbReference>
<evidence type="ECO:0000313" key="6">
    <source>
        <dbReference type="EMBL" id="MCO5780065.1"/>
    </source>
</evidence>
<dbReference type="InterPro" id="IPR001451">
    <property type="entry name" value="Hexapep"/>
</dbReference>
<gene>
    <name evidence="6" type="primary">wcaB</name>
    <name evidence="6" type="ORF">LOD26_01800</name>
</gene>
<dbReference type="GO" id="GO:0016746">
    <property type="term" value="F:acyltransferase activity"/>
    <property type="evidence" value="ECO:0007669"/>
    <property type="project" value="UniProtKB-KW"/>
</dbReference>
<name>A0ABT1B3B0_9ENTR</name>
<keyword evidence="2 5" id="KW-0808">Transferase</keyword>
<dbReference type="EMBL" id="JAJJVQ010000001">
    <property type="protein sequence ID" value="MCO5780065.1"/>
    <property type="molecule type" value="Genomic_DNA"/>
</dbReference>
<protein>
    <recommendedName>
        <fullName evidence="5">Acetyltransferase</fullName>
        <ecNumber evidence="5">2.3.1.-</ecNumber>
    </recommendedName>
</protein>
<dbReference type="PROSITE" id="PS00101">
    <property type="entry name" value="HEXAPEP_TRANSFERASES"/>
    <property type="match status" value="1"/>
</dbReference>
<dbReference type="InterPro" id="IPR005881">
    <property type="entry name" value="Ser_O-AcTrfase"/>
</dbReference>
<dbReference type="EC" id="2.3.1.-" evidence="5"/>
<dbReference type="PIRSF" id="PIRSF000441">
    <property type="entry name" value="CysE"/>
    <property type="match status" value="1"/>
</dbReference>
<evidence type="ECO:0000313" key="7">
    <source>
        <dbReference type="Proteomes" id="UP001139290"/>
    </source>
</evidence>
<dbReference type="PANTHER" id="PTHR42811">
    <property type="entry name" value="SERINE ACETYLTRANSFERASE"/>
    <property type="match status" value="1"/>
</dbReference>
<dbReference type="NCBIfam" id="TIGR04016">
    <property type="entry name" value="WcaB"/>
    <property type="match status" value="1"/>
</dbReference>
<keyword evidence="3" id="KW-0677">Repeat</keyword>
<dbReference type="NCBIfam" id="NF007564">
    <property type="entry name" value="PRK10191.1"/>
    <property type="match status" value="1"/>
</dbReference>
<dbReference type="CDD" id="cd03354">
    <property type="entry name" value="LbH_SAT"/>
    <property type="match status" value="1"/>
</dbReference>